<proteinExistence type="predicted"/>
<protein>
    <submittedName>
        <fullName evidence="1">Uncharacterized protein</fullName>
    </submittedName>
</protein>
<accession>A0A0F8ZSA9</accession>
<dbReference type="AlphaFoldDB" id="A0A0F8ZSA9"/>
<sequence>MEHFKGLKQEKEKEYREACDFAIQQTEQIQKLFAGNEEGLKAIDGITGYKNDTFHPDPYQSAYNAGKRAVSIILRNMMERDIKKAKQEMEKENGKARRM</sequence>
<comment type="caution">
    <text evidence="1">The sequence shown here is derived from an EMBL/GenBank/DDBJ whole genome shotgun (WGS) entry which is preliminary data.</text>
</comment>
<organism evidence="1">
    <name type="scientific">marine sediment metagenome</name>
    <dbReference type="NCBI Taxonomy" id="412755"/>
    <lineage>
        <taxon>unclassified sequences</taxon>
        <taxon>metagenomes</taxon>
        <taxon>ecological metagenomes</taxon>
    </lineage>
</organism>
<evidence type="ECO:0000313" key="1">
    <source>
        <dbReference type="EMBL" id="KKK96752.1"/>
    </source>
</evidence>
<reference evidence="1" key="1">
    <citation type="journal article" date="2015" name="Nature">
        <title>Complex archaea that bridge the gap between prokaryotes and eukaryotes.</title>
        <authorList>
            <person name="Spang A."/>
            <person name="Saw J.H."/>
            <person name="Jorgensen S.L."/>
            <person name="Zaremba-Niedzwiedzka K."/>
            <person name="Martijn J."/>
            <person name="Lind A.E."/>
            <person name="van Eijk R."/>
            <person name="Schleper C."/>
            <person name="Guy L."/>
            <person name="Ettema T.J."/>
        </authorList>
    </citation>
    <scope>NUCLEOTIDE SEQUENCE</scope>
</reference>
<name>A0A0F8ZSA9_9ZZZZ</name>
<dbReference type="EMBL" id="LAZR01046345">
    <property type="protein sequence ID" value="KKK96752.1"/>
    <property type="molecule type" value="Genomic_DNA"/>
</dbReference>
<gene>
    <name evidence="1" type="ORF">LCGC14_2659620</name>
</gene>